<comment type="caution">
    <text evidence="4">The sequence shown here is derived from an EMBL/GenBank/DDBJ whole genome shotgun (WGS) entry which is preliminary data.</text>
</comment>
<evidence type="ECO:0008006" key="6">
    <source>
        <dbReference type="Google" id="ProtNLM"/>
    </source>
</evidence>
<sequence length="177" mass="19807">MDDSKKTLCKCLVAFLAFLGVLSFLLWFALKPRSPSFSILFISLDGNKSTISFNLEIRNPNKDSSIFYDETTLTFLYGQDQYKVGEITIGSFHQGIKKTRDVSQVVNAQPGALKPLLNDISNATAELNVILMTRIRYTTFGVFKSKFHGLNLNDILPIDSNGKLSGNNNKYLLGRRS</sequence>
<organism evidence="4 5">
    <name type="scientific">Crotalaria pallida</name>
    <name type="common">Smooth rattlebox</name>
    <name type="synonym">Crotalaria striata</name>
    <dbReference type="NCBI Taxonomy" id="3830"/>
    <lineage>
        <taxon>Eukaryota</taxon>
        <taxon>Viridiplantae</taxon>
        <taxon>Streptophyta</taxon>
        <taxon>Embryophyta</taxon>
        <taxon>Tracheophyta</taxon>
        <taxon>Spermatophyta</taxon>
        <taxon>Magnoliopsida</taxon>
        <taxon>eudicotyledons</taxon>
        <taxon>Gunneridae</taxon>
        <taxon>Pentapetalae</taxon>
        <taxon>rosids</taxon>
        <taxon>fabids</taxon>
        <taxon>Fabales</taxon>
        <taxon>Fabaceae</taxon>
        <taxon>Papilionoideae</taxon>
        <taxon>50 kb inversion clade</taxon>
        <taxon>genistoids sensu lato</taxon>
        <taxon>core genistoids</taxon>
        <taxon>Crotalarieae</taxon>
        <taxon>Crotalaria</taxon>
    </lineage>
</organism>
<keyword evidence="3" id="KW-0812">Transmembrane</keyword>
<accession>A0AAN9EEV6</accession>
<dbReference type="PANTHER" id="PTHR31415:SF89">
    <property type="entry name" value="PROTEIN NDR1-LIKE"/>
    <property type="match status" value="1"/>
</dbReference>
<dbReference type="GO" id="GO:0098542">
    <property type="term" value="P:defense response to other organism"/>
    <property type="evidence" value="ECO:0007669"/>
    <property type="project" value="InterPro"/>
</dbReference>
<reference evidence="4 5" key="1">
    <citation type="submission" date="2024-01" db="EMBL/GenBank/DDBJ databases">
        <title>The genomes of 5 underutilized Papilionoideae crops provide insights into root nodulation and disease resistanc.</title>
        <authorList>
            <person name="Yuan L."/>
        </authorList>
    </citation>
    <scope>NUCLEOTIDE SEQUENCE [LARGE SCALE GENOMIC DNA]</scope>
    <source>
        <strain evidence="4">ZHUSHIDOU_FW_LH</strain>
        <tissue evidence="4">Leaf</tissue>
    </source>
</reference>
<comment type="subcellular location">
    <subcellularLocation>
        <location evidence="1">Membrane</location>
    </subcellularLocation>
</comment>
<evidence type="ECO:0000256" key="3">
    <source>
        <dbReference type="SAM" id="Phobius"/>
    </source>
</evidence>
<evidence type="ECO:0000313" key="4">
    <source>
        <dbReference type="EMBL" id="KAK7253184.1"/>
    </source>
</evidence>
<dbReference type="GO" id="GO:0009506">
    <property type="term" value="C:plasmodesma"/>
    <property type="evidence" value="ECO:0007669"/>
    <property type="project" value="TreeGrafter"/>
</dbReference>
<evidence type="ECO:0000256" key="1">
    <source>
        <dbReference type="ARBA" id="ARBA00004370"/>
    </source>
</evidence>
<dbReference type="PANTHER" id="PTHR31415">
    <property type="entry name" value="OS05G0367900 PROTEIN"/>
    <property type="match status" value="1"/>
</dbReference>
<keyword evidence="2 3" id="KW-0472">Membrane</keyword>
<dbReference type="GO" id="GO:0005886">
    <property type="term" value="C:plasma membrane"/>
    <property type="evidence" value="ECO:0007669"/>
    <property type="project" value="TreeGrafter"/>
</dbReference>
<dbReference type="EMBL" id="JAYWIO010000007">
    <property type="protein sequence ID" value="KAK7253184.1"/>
    <property type="molecule type" value="Genomic_DNA"/>
</dbReference>
<gene>
    <name evidence="4" type="ORF">RIF29_37696</name>
</gene>
<name>A0AAN9EEV6_CROPI</name>
<evidence type="ECO:0000256" key="2">
    <source>
        <dbReference type="ARBA" id="ARBA00023136"/>
    </source>
</evidence>
<feature type="transmembrane region" description="Helical" evidence="3">
    <location>
        <begin position="12"/>
        <end position="30"/>
    </location>
</feature>
<proteinExistence type="predicted"/>
<protein>
    <recommendedName>
        <fullName evidence="6">Late embryogenesis abundant protein LEA-2 subgroup domain-containing protein</fullName>
    </recommendedName>
</protein>
<dbReference type="AlphaFoldDB" id="A0AAN9EEV6"/>
<keyword evidence="5" id="KW-1185">Reference proteome</keyword>
<keyword evidence="3" id="KW-1133">Transmembrane helix</keyword>
<evidence type="ECO:0000313" key="5">
    <source>
        <dbReference type="Proteomes" id="UP001372338"/>
    </source>
</evidence>
<dbReference type="Proteomes" id="UP001372338">
    <property type="component" value="Unassembled WGS sequence"/>
</dbReference>
<dbReference type="InterPro" id="IPR044839">
    <property type="entry name" value="NDR1-like"/>
</dbReference>